<dbReference type="Proteomes" id="UP000054937">
    <property type="component" value="Unassembled WGS sequence"/>
</dbReference>
<keyword evidence="3" id="KW-1185">Reference proteome</keyword>
<evidence type="ECO:0000313" key="3">
    <source>
        <dbReference type="Proteomes" id="UP000054937"/>
    </source>
</evidence>
<sequence length="271" mass="30743">MSTFFSKVWQNKSARYAALGWGLFVTENLALSENRTYIIDKLGLNTYRSIYGCFSTISMASVAISYFKYSKGDWMIGGKIGYGKRLAGLLLQGFALSLYFQSVPLIRFDRQSPQDENNNQQFQKEIFEAKDSKTGKKINKVSESTQTTITAEDLKFPQSHHTWSRHPQLWALGLFGLGSALMTPYMSRVVFCTCPLLAISILSSHQDSRFRRGIGGQLTEEMEKQSSNFPGLRYLDGTYSFSKFIYDDMKVSNVAIAWGIAFLLNIRRGRI</sequence>
<keyword evidence="1" id="KW-0472">Membrane</keyword>
<keyword evidence="1" id="KW-0812">Transmembrane</keyword>
<feature type="transmembrane region" description="Helical" evidence="1">
    <location>
        <begin position="48"/>
        <end position="67"/>
    </location>
</feature>
<dbReference type="AlphaFoldDB" id="A0A0V0QRP4"/>
<dbReference type="OMA" id="CASIAYG"/>
<proteinExistence type="predicted"/>
<dbReference type="EMBL" id="LDAU01000110">
    <property type="protein sequence ID" value="KRX04934.1"/>
    <property type="molecule type" value="Genomic_DNA"/>
</dbReference>
<name>A0A0V0QRP4_PSEPJ</name>
<evidence type="ECO:0008006" key="4">
    <source>
        <dbReference type="Google" id="ProtNLM"/>
    </source>
</evidence>
<dbReference type="OrthoDB" id="41527at2759"/>
<dbReference type="InParanoid" id="A0A0V0QRP4"/>
<protein>
    <recommendedName>
        <fullName evidence="4">NnrU domain-containing protein</fullName>
    </recommendedName>
</protein>
<gene>
    <name evidence="2" type="ORF">PPERSA_06568</name>
</gene>
<reference evidence="2 3" key="1">
    <citation type="journal article" date="2015" name="Sci. Rep.">
        <title>Genome of the facultative scuticociliatosis pathogen Pseudocohnilembus persalinus provides insight into its virulence through horizontal gene transfer.</title>
        <authorList>
            <person name="Xiong J."/>
            <person name="Wang G."/>
            <person name="Cheng J."/>
            <person name="Tian M."/>
            <person name="Pan X."/>
            <person name="Warren A."/>
            <person name="Jiang C."/>
            <person name="Yuan D."/>
            <person name="Miao W."/>
        </authorList>
    </citation>
    <scope>NUCLEOTIDE SEQUENCE [LARGE SCALE GENOMIC DNA]</scope>
    <source>
        <strain evidence="2">36N120E</strain>
    </source>
</reference>
<feature type="transmembrane region" description="Helical" evidence="1">
    <location>
        <begin position="87"/>
        <end position="106"/>
    </location>
</feature>
<evidence type="ECO:0000256" key="1">
    <source>
        <dbReference type="SAM" id="Phobius"/>
    </source>
</evidence>
<organism evidence="2 3">
    <name type="scientific">Pseudocohnilembus persalinus</name>
    <name type="common">Ciliate</name>
    <dbReference type="NCBI Taxonomy" id="266149"/>
    <lineage>
        <taxon>Eukaryota</taxon>
        <taxon>Sar</taxon>
        <taxon>Alveolata</taxon>
        <taxon>Ciliophora</taxon>
        <taxon>Intramacronucleata</taxon>
        <taxon>Oligohymenophorea</taxon>
        <taxon>Scuticociliatia</taxon>
        <taxon>Philasterida</taxon>
        <taxon>Pseudocohnilembidae</taxon>
        <taxon>Pseudocohnilembus</taxon>
    </lineage>
</organism>
<accession>A0A0V0QRP4</accession>
<evidence type="ECO:0000313" key="2">
    <source>
        <dbReference type="EMBL" id="KRX04934.1"/>
    </source>
</evidence>
<comment type="caution">
    <text evidence="2">The sequence shown here is derived from an EMBL/GenBank/DDBJ whole genome shotgun (WGS) entry which is preliminary data.</text>
</comment>
<keyword evidence="1" id="KW-1133">Transmembrane helix</keyword>